<sequence length="103" mass="11685">MSEEVNELLPEELEKDLEGESQYSIIDVREDEEVATGMIPGAKHIALQSIPDQLDQLPKDKEYVMVCRSGRRSHNACLFLNEQGYNTLNLKGGMLDWTGEKVF</sequence>
<evidence type="ECO:0000313" key="3">
    <source>
        <dbReference type="Proteomes" id="UP001500740"/>
    </source>
</evidence>
<dbReference type="CDD" id="cd00158">
    <property type="entry name" value="RHOD"/>
    <property type="match status" value="1"/>
</dbReference>
<dbReference type="PANTHER" id="PTHR43031:SF17">
    <property type="entry name" value="SULFURTRANSFERASE YTWF-RELATED"/>
    <property type="match status" value="1"/>
</dbReference>
<evidence type="ECO:0000259" key="1">
    <source>
        <dbReference type="PROSITE" id="PS50206"/>
    </source>
</evidence>
<comment type="caution">
    <text evidence="2">The sequence shown here is derived from an EMBL/GenBank/DDBJ whole genome shotgun (WGS) entry which is preliminary data.</text>
</comment>
<dbReference type="InterPro" id="IPR001763">
    <property type="entry name" value="Rhodanese-like_dom"/>
</dbReference>
<feature type="domain" description="Rhodanese" evidence="1">
    <location>
        <begin position="19"/>
        <end position="102"/>
    </location>
</feature>
<evidence type="ECO:0000313" key="2">
    <source>
        <dbReference type="EMBL" id="GAA0465145.1"/>
    </source>
</evidence>
<protein>
    <submittedName>
        <fullName evidence="2">Rhodanese-like domain-containing protein</fullName>
    </submittedName>
</protein>
<dbReference type="RefSeq" id="WP_343783531.1">
    <property type="nucleotide sequence ID" value="NZ_BAAACZ010000017.1"/>
</dbReference>
<gene>
    <name evidence="2" type="ORF">GCM10008935_21190</name>
</gene>
<dbReference type="Proteomes" id="UP001500740">
    <property type="component" value="Unassembled WGS sequence"/>
</dbReference>
<dbReference type="InterPro" id="IPR036873">
    <property type="entry name" value="Rhodanese-like_dom_sf"/>
</dbReference>
<reference evidence="2 3" key="1">
    <citation type="journal article" date="2019" name="Int. J. Syst. Evol. Microbiol.">
        <title>The Global Catalogue of Microorganisms (GCM) 10K type strain sequencing project: providing services to taxonomists for standard genome sequencing and annotation.</title>
        <authorList>
            <consortium name="The Broad Institute Genomics Platform"/>
            <consortium name="The Broad Institute Genome Sequencing Center for Infectious Disease"/>
            <person name="Wu L."/>
            <person name="Ma J."/>
        </authorList>
    </citation>
    <scope>NUCLEOTIDE SEQUENCE [LARGE SCALE GENOMIC DNA]</scope>
    <source>
        <strain evidence="2 3">JCM 14193</strain>
    </source>
</reference>
<dbReference type="PANTHER" id="PTHR43031">
    <property type="entry name" value="FAD-DEPENDENT OXIDOREDUCTASE"/>
    <property type="match status" value="1"/>
</dbReference>
<dbReference type="Pfam" id="PF00581">
    <property type="entry name" value="Rhodanese"/>
    <property type="match status" value="1"/>
</dbReference>
<dbReference type="InterPro" id="IPR050229">
    <property type="entry name" value="GlpE_sulfurtransferase"/>
</dbReference>
<dbReference type="SMART" id="SM00450">
    <property type="entry name" value="RHOD"/>
    <property type="match status" value="1"/>
</dbReference>
<proteinExistence type="predicted"/>
<dbReference type="EMBL" id="BAAACZ010000017">
    <property type="protein sequence ID" value="GAA0465145.1"/>
    <property type="molecule type" value="Genomic_DNA"/>
</dbReference>
<dbReference type="SUPFAM" id="SSF52821">
    <property type="entry name" value="Rhodanese/Cell cycle control phosphatase"/>
    <property type="match status" value="1"/>
</dbReference>
<accession>A0ABN1A199</accession>
<name>A0ABN1A199_9BACI</name>
<organism evidence="2 3">
    <name type="scientific">Alkalibacillus silvisoli</name>
    <dbReference type="NCBI Taxonomy" id="392823"/>
    <lineage>
        <taxon>Bacteria</taxon>
        <taxon>Bacillati</taxon>
        <taxon>Bacillota</taxon>
        <taxon>Bacilli</taxon>
        <taxon>Bacillales</taxon>
        <taxon>Bacillaceae</taxon>
        <taxon>Alkalibacillus</taxon>
    </lineage>
</organism>
<dbReference type="PROSITE" id="PS50206">
    <property type="entry name" value="RHODANESE_3"/>
    <property type="match status" value="1"/>
</dbReference>
<keyword evidence="3" id="KW-1185">Reference proteome</keyword>
<dbReference type="Gene3D" id="3.40.250.10">
    <property type="entry name" value="Rhodanese-like domain"/>
    <property type="match status" value="1"/>
</dbReference>